<proteinExistence type="predicted"/>
<evidence type="ECO:0000313" key="2">
    <source>
        <dbReference type="Proteomes" id="UP000000768"/>
    </source>
</evidence>
<accession>A0A1B6PEY7</accession>
<gene>
    <name evidence="1" type="ORF">SORBI_3007G015900</name>
</gene>
<dbReference type="AlphaFoldDB" id="A0A1B6PEY7"/>
<name>A0A1B6PEY7_SORBI</name>
<dbReference type="Proteomes" id="UP000000768">
    <property type="component" value="Chromosome 7"/>
</dbReference>
<protein>
    <submittedName>
        <fullName evidence="1">Uncharacterized protein</fullName>
    </submittedName>
</protein>
<dbReference type="InParanoid" id="A0A1B6PEY7"/>
<dbReference type="EMBL" id="CM000766">
    <property type="protein sequence ID" value="KXG24260.1"/>
    <property type="molecule type" value="Genomic_DNA"/>
</dbReference>
<dbReference type="Gramene" id="KXG24260">
    <property type="protein sequence ID" value="KXG24260"/>
    <property type="gene ID" value="SORBI_3007G015900"/>
</dbReference>
<reference evidence="1 2" key="1">
    <citation type="journal article" date="2009" name="Nature">
        <title>The Sorghum bicolor genome and the diversification of grasses.</title>
        <authorList>
            <person name="Paterson A.H."/>
            <person name="Bowers J.E."/>
            <person name="Bruggmann R."/>
            <person name="Dubchak I."/>
            <person name="Grimwood J."/>
            <person name="Gundlach H."/>
            <person name="Haberer G."/>
            <person name="Hellsten U."/>
            <person name="Mitros T."/>
            <person name="Poliakov A."/>
            <person name="Schmutz J."/>
            <person name="Spannagl M."/>
            <person name="Tang H."/>
            <person name="Wang X."/>
            <person name="Wicker T."/>
            <person name="Bharti A.K."/>
            <person name="Chapman J."/>
            <person name="Feltus F.A."/>
            <person name="Gowik U."/>
            <person name="Grigoriev I.V."/>
            <person name="Lyons E."/>
            <person name="Maher C.A."/>
            <person name="Martis M."/>
            <person name="Narechania A."/>
            <person name="Otillar R.P."/>
            <person name="Penning B.W."/>
            <person name="Salamov A.A."/>
            <person name="Wang Y."/>
            <person name="Zhang L."/>
            <person name="Carpita N.C."/>
            <person name="Freeling M."/>
            <person name="Gingle A.R."/>
            <person name="Hash C.T."/>
            <person name="Keller B."/>
            <person name="Klein P."/>
            <person name="Kresovich S."/>
            <person name="McCann M.C."/>
            <person name="Ming R."/>
            <person name="Peterson D.G."/>
            <person name="Mehboob-ur-Rahman"/>
            <person name="Ware D."/>
            <person name="Westhoff P."/>
            <person name="Mayer K.F."/>
            <person name="Messing J."/>
            <person name="Rokhsar D.S."/>
        </authorList>
    </citation>
    <scope>NUCLEOTIDE SEQUENCE [LARGE SCALE GENOMIC DNA]</scope>
    <source>
        <strain evidence="2">cv. BTx623</strain>
    </source>
</reference>
<sequence>MVKYTLSKLTYPHILLPTVRWGLGLPYGLDAHNLIVQLILFLVKLSQVLPCELKKSFPLSLCWLGKNSS</sequence>
<organism evidence="1 2">
    <name type="scientific">Sorghum bicolor</name>
    <name type="common">Sorghum</name>
    <name type="synonym">Sorghum vulgare</name>
    <dbReference type="NCBI Taxonomy" id="4558"/>
    <lineage>
        <taxon>Eukaryota</taxon>
        <taxon>Viridiplantae</taxon>
        <taxon>Streptophyta</taxon>
        <taxon>Embryophyta</taxon>
        <taxon>Tracheophyta</taxon>
        <taxon>Spermatophyta</taxon>
        <taxon>Magnoliopsida</taxon>
        <taxon>Liliopsida</taxon>
        <taxon>Poales</taxon>
        <taxon>Poaceae</taxon>
        <taxon>PACMAD clade</taxon>
        <taxon>Panicoideae</taxon>
        <taxon>Andropogonodae</taxon>
        <taxon>Andropogoneae</taxon>
        <taxon>Sorghinae</taxon>
        <taxon>Sorghum</taxon>
    </lineage>
</organism>
<reference evidence="2" key="2">
    <citation type="journal article" date="2018" name="Plant J.">
        <title>The Sorghum bicolor reference genome: improved assembly, gene annotations, a transcriptome atlas, and signatures of genome organization.</title>
        <authorList>
            <person name="McCormick R.F."/>
            <person name="Truong S.K."/>
            <person name="Sreedasyam A."/>
            <person name="Jenkins J."/>
            <person name="Shu S."/>
            <person name="Sims D."/>
            <person name="Kennedy M."/>
            <person name="Amirebrahimi M."/>
            <person name="Weers B.D."/>
            <person name="McKinley B."/>
            <person name="Mattison A."/>
            <person name="Morishige D.T."/>
            <person name="Grimwood J."/>
            <person name="Schmutz J."/>
            <person name="Mullet J.E."/>
        </authorList>
    </citation>
    <scope>NUCLEOTIDE SEQUENCE [LARGE SCALE GENOMIC DNA]</scope>
    <source>
        <strain evidence="2">cv. BTx623</strain>
    </source>
</reference>
<evidence type="ECO:0000313" key="1">
    <source>
        <dbReference type="EMBL" id="KXG24260.1"/>
    </source>
</evidence>
<keyword evidence="2" id="KW-1185">Reference proteome</keyword>